<protein>
    <submittedName>
        <fullName evidence="1">Uncharacterized protein</fullName>
    </submittedName>
</protein>
<reference evidence="1 2" key="1">
    <citation type="journal article" date="2019" name="Genome Biol. Evol.">
        <title>Insights into the evolution of the New World diploid cottons (Gossypium, subgenus Houzingenia) based on genome sequencing.</title>
        <authorList>
            <person name="Grover C.E."/>
            <person name="Arick M.A. 2nd"/>
            <person name="Thrash A."/>
            <person name="Conover J.L."/>
            <person name="Sanders W.S."/>
            <person name="Peterson D.G."/>
            <person name="Frelichowski J.E."/>
            <person name="Scheffler J.A."/>
            <person name="Scheffler B.E."/>
            <person name="Wendel J.F."/>
        </authorList>
    </citation>
    <scope>NUCLEOTIDE SEQUENCE [LARGE SCALE GENOMIC DNA]</scope>
    <source>
        <strain evidence="1">57</strain>
        <tissue evidence="1">Leaf</tissue>
    </source>
</reference>
<dbReference type="EMBL" id="JABFAB010000012">
    <property type="protein sequence ID" value="MBA0666856.1"/>
    <property type="molecule type" value="Genomic_DNA"/>
</dbReference>
<accession>A0A7J8VVM3</accession>
<name>A0A7J8VVM3_9ROSI</name>
<sequence>MEFPKGNSVKKLEIVRVLALRILS</sequence>
<organism evidence="1 2">
    <name type="scientific">Gossypium klotzschianum</name>
    <dbReference type="NCBI Taxonomy" id="34286"/>
    <lineage>
        <taxon>Eukaryota</taxon>
        <taxon>Viridiplantae</taxon>
        <taxon>Streptophyta</taxon>
        <taxon>Embryophyta</taxon>
        <taxon>Tracheophyta</taxon>
        <taxon>Spermatophyta</taxon>
        <taxon>Magnoliopsida</taxon>
        <taxon>eudicotyledons</taxon>
        <taxon>Gunneridae</taxon>
        <taxon>Pentapetalae</taxon>
        <taxon>rosids</taxon>
        <taxon>malvids</taxon>
        <taxon>Malvales</taxon>
        <taxon>Malvaceae</taxon>
        <taxon>Malvoideae</taxon>
        <taxon>Gossypium</taxon>
    </lineage>
</organism>
<gene>
    <name evidence="1" type="ORF">Goklo_003216</name>
</gene>
<evidence type="ECO:0000313" key="1">
    <source>
        <dbReference type="EMBL" id="MBA0666856.1"/>
    </source>
</evidence>
<keyword evidence="2" id="KW-1185">Reference proteome</keyword>
<comment type="caution">
    <text evidence="1">The sequence shown here is derived from an EMBL/GenBank/DDBJ whole genome shotgun (WGS) entry which is preliminary data.</text>
</comment>
<dbReference type="AlphaFoldDB" id="A0A7J8VVM3"/>
<evidence type="ECO:0000313" key="2">
    <source>
        <dbReference type="Proteomes" id="UP000593573"/>
    </source>
</evidence>
<dbReference type="Proteomes" id="UP000593573">
    <property type="component" value="Unassembled WGS sequence"/>
</dbReference>
<proteinExistence type="predicted"/>